<dbReference type="RefSeq" id="XP_011497447.1">
    <property type="nucleotide sequence ID" value="XM_011499145.1"/>
</dbReference>
<protein>
    <submittedName>
        <fullName evidence="6">Pro-resilin-like isoform X1</fullName>
    </submittedName>
</protein>
<sequence length="133" mass="14643">MSLSFQALLLSTMLVATWSKPQGPAYLPPSASPSAPRPQHGHPDEWAGDPVNYEFSYEVQDAMAGLDFGHREMRKDDEATGSYHVLLPDGRTQFVDYVADEGGYRPIIRYEGTASYPGPSPSGGAEGYKYRKK</sequence>
<reference evidence="6" key="1">
    <citation type="submission" date="2025-08" db="UniProtKB">
        <authorList>
            <consortium name="RefSeq"/>
        </authorList>
    </citation>
    <scope>IDENTIFICATION</scope>
</reference>
<dbReference type="GeneID" id="105361863"/>
<feature type="region of interest" description="Disordered" evidence="3">
    <location>
        <begin position="25"/>
        <end position="48"/>
    </location>
</feature>
<evidence type="ECO:0000256" key="4">
    <source>
        <dbReference type="SAM" id="SignalP"/>
    </source>
</evidence>
<feature type="signal peptide" evidence="4">
    <location>
        <begin position="1"/>
        <end position="19"/>
    </location>
</feature>
<dbReference type="PANTHER" id="PTHR12236">
    <property type="entry name" value="STRUCTURAL CONTITUENT OF CUTICLE"/>
    <property type="match status" value="1"/>
</dbReference>
<dbReference type="PRINTS" id="PR00947">
    <property type="entry name" value="CUTICLE"/>
</dbReference>
<dbReference type="PROSITE" id="PS51155">
    <property type="entry name" value="CHIT_BIND_RR_2"/>
    <property type="match status" value="1"/>
</dbReference>
<dbReference type="GO" id="GO:0042302">
    <property type="term" value="F:structural constituent of cuticle"/>
    <property type="evidence" value="ECO:0007669"/>
    <property type="project" value="UniProtKB-UniRule"/>
</dbReference>
<feature type="chain" id="PRO_5042514187" evidence="4">
    <location>
        <begin position="20"/>
        <end position="133"/>
    </location>
</feature>
<keyword evidence="4" id="KW-0732">Signal</keyword>
<evidence type="ECO:0000313" key="5">
    <source>
        <dbReference type="Proteomes" id="UP000695007"/>
    </source>
</evidence>
<dbReference type="Pfam" id="PF00379">
    <property type="entry name" value="Chitin_bind_4"/>
    <property type="match status" value="1"/>
</dbReference>
<dbReference type="InterPro" id="IPR051217">
    <property type="entry name" value="Insect_Cuticle_Struc_Prot"/>
</dbReference>
<keyword evidence="5" id="KW-1185">Reference proteome</keyword>
<dbReference type="PROSITE" id="PS00233">
    <property type="entry name" value="CHIT_BIND_RR_1"/>
    <property type="match status" value="1"/>
</dbReference>
<evidence type="ECO:0000256" key="3">
    <source>
        <dbReference type="SAM" id="MobiDB-lite"/>
    </source>
</evidence>
<dbReference type="GO" id="GO:0005615">
    <property type="term" value="C:extracellular space"/>
    <property type="evidence" value="ECO:0007669"/>
    <property type="project" value="TreeGrafter"/>
</dbReference>
<keyword evidence="1 2" id="KW-0193">Cuticle</keyword>
<gene>
    <name evidence="6" type="primary">LOC105361863</name>
</gene>
<accession>A0AAJ7DV14</accession>
<evidence type="ECO:0000256" key="2">
    <source>
        <dbReference type="PROSITE-ProRule" id="PRU00497"/>
    </source>
</evidence>
<dbReference type="AlphaFoldDB" id="A0AAJ7DV14"/>
<name>A0AAJ7DV14_9HYME</name>
<evidence type="ECO:0000313" key="6">
    <source>
        <dbReference type="RefSeq" id="XP_011497447.1"/>
    </source>
</evidence>
<dbReference type="InterPro" id="IPR031311">
    <property type="entry name" value="CHIT_BIND_RR_consensus"/>
</dbReference>
<feature type="region of interest" description="Disordered" evidence="3">
    <location>
        <begin position="112"/>
        <end position="133"/>
    </location>
</feature>
<dbReference type="GO" id="GO:0031012">
    <property type="term" value="C:extracellular matrix"/>
    <property type="evidence" value="ECO:0007669"/>
    <property type="project" value="TreeGrafter"/>
</dbReference>
<dbReference type="InterPro" id="IPR000618">
    <property type="entry name" value="Insect_cuticle"/>
</dbReference>
<dbReference type="KEGG" id="csol:105361863"/>
<proteinExistence type="predicted"/>
<organism evidence="5 6">
    <name type="scientific">Ceratosolen solmsi marchali</name>
    <dbReference type="NCBI Taxonomy" id="326594"/>
    <lineage>
        <taxon>Eukaryota</taxon>
        <taxon>Metazoa</taxon>
        <taxon>Ecdysozoa</taxon>
        <taxon>Arthropoda</taxon>
        <taxon>Hexapoda</taxon>
        <taxon>Insecta</taxon>
        <taxon>Pterygota</taxon>
        <taxon>Neoptera</taxon>
        <taxon>Endopterygota</taxon>
        <taxon>Hymenoptera</taxon>
        <taxon>Apocrita</taxon>
        <taxon>Proctotrupomorpha</taxon>
        <taxon>Chalcidoidea</taxon>
        <taxon>Agaonidae</taxon>
        <taxon>Agaoninae</taxon>
        <taxon>Ceratosolen</taxon>
    </lineage>
</organism>
<dbReference type="Proteomes" id="UP000695007">
    <property type="component" value="Unplaced"/>
</dbReference>
<evidence type="ECO:0000256" key="1">
    <source>
        <dbReference type="ARBA" id="ARBA00022460"/>
    </source>
</evidence>
<dbReference type="PANTHER" id="PTHR12236:SF85">
    <property type="entry name" value="PRO-RESILIN"/>
    <property type="match status" value="1"/>
</dbReference>